<evidence type="ECO:0000313" key="3">
    <source>
        <dbReference type="Proteomes" id="UP000799537"/>
    </source>
</evidence>
<dbReference type="EMBL" id="ML993608">
    <property type="protein sequence ID" value="KAF2163478.1"/>
    <property type="molecule type" value="Genomic_DNA"/>
</dbReference>
<dbReference type="OrthoDB" id="2115692at2759"/>
<keyword evidence="3" id="KW-1185">Reference proteome</keyword>
<dbReference type="InterPro" id="IPR000182">
    <property type="entry name" value="GNAT_dom"/>
</dbReference>
<dbReference type="PANTHER" id="PTHR42791:SF17">
    <property type="entry name" value="ACETYLTRANSFERASE, GNAT FAMILY FAMILY (AFU_ORTHOLOGUE AFUA_8G05690)"/>
    <property type="match status" value="1"/>
</dbReference>
<accession>A0A6A6CB71</accession>
<organism evidence="2 3">
    <name type="scientific">Zasmidium cellare ATCC 36951</name>
    <dbReference type="NCBI Taxonomy" id="1080233"/>
    <lineage>
        <taxon>Eukaryota</taxon>
        <taxon>Fungi</taxon>
        <taxon>Dikarya</taxon>
        <taxon>Ascomycota</taxon>
        <taxon>Pezizomycotina</taxon>
        <taxon>Dothideomycetes</taxon>
        <taxon>Dothideomycetidae</taxon>
        <taxon>Mycosphaerellales</taxon>
        <taxon>Mycosphaerellaceae</taxon>
        <taxon>Zasmidium</taxon>
    </lineage>
</organism>
<dbReference type="Proteomes" id="UP000799537">
    <property type="component" value="Unassembled WGS sequence"/>
</dbReference>
<dbReference type="InterPro" id="IPR052523">
    <property type="entry name" value="Trichothecene_AcTrans"/>
</dbReference>
<evidence type="ECO:0000313" key="2">
    <source>
        <dbReference type="EMBL" id="KAF2163478.1"/>
    </source>
</evidence>
<dbReference type="RefSeq" id="XP_033664367.1">
    <property type="nucleotide sequence ID" value="XM_033807950.1"/>
</dbReference>
<dbReference type="SUPFAM" id="SSF55729">
    <property type="entry name" value="Acyl-CoA N-acyltransferases (Nat)"/>
    <property type="match status" value="1"/>
</dbReference>
<proteinExistence type="predicted"/>
<sequence length="214" mass="24568">MSHPAPTFTLHPLTLPEIPHFVTIYFTSFQNAHSHGCWPRTPAVRAWWETMLRDELHEPGANWLTAKDTTTGEIAGFCKWVEPQPGKEVDESLPSWPEGADERLCEETFGAWARRKGELMGRRGFWYLEIIATAPAYQGKGAGSAMLRWGTQRADEQNVEAYLEASPEAVRLYQKFKFEEADKIDTFIDNARVKATWYRNLFMIRQPQSQSRSS</sequence>
<evidence type="ECO:0000259" key="1">
    <source>
        <dbReference type="PROSITE" id="PS51186"/>
    </source>
</evidence>
<dbReference type="CDD" id="cd04301">
    <property type="entry name" value="NAT_SF"/>
    <property type="match status" value="1"/>
</dbReference>
<dbReference type="Gene3D" id="3.40.630.30">
    <property type="match status" value="1"/>
</dbReference>
<reference evidence="2" key="1">
    <citation type="journal article" date="2020" name="Stud. Mycol.">
        <title>101 Dothideomycetes genomes: a test case for predicting lifestyles and emergence of pathogens.</title>
        <authorList>
            <person name="Haridas S."/>
            <person name="Albert R."/>
            <person name="Binder M."/>
            <person name="Bloem J."/>
            <person name="Labutti K."/>
            <person name="Salamov A."/>
            <person name="Andreopoulos B."/>
            <person name="Baker S."/>
            <person name="Barry K."/>
            <person name="Bills G."/>
            <person name="Bluhm B."/>
            <person name="Cannon C."/>
            <person name="Castanera R."/>
            <person name="Culley D."/>
            <person name="Daum C."/>
            <person name="Ezra D."/>
            <person name="Gonzalez J."/>
            <person name="Henrissat B."/>
            <person name="Kuo A."/>
            <person name="Liang C."/>
            <person name="Lipzen A."/>
            <person name="Lutzoni F."/>
            <person name="Magnuson J."/>
            <person name="Mondo S."/>
            <person name="Nolan M."/>
            <person name="Ohm R."/>
            <person name="Pangilinan J."/>
            <person name="Park H.-J."/>
            <person name="Ramirez L."/>
            <person name="Alfaro M."/>
            <person name="Sun H."/>
            <person name="Tritt A."/>
            <person name="Yoshinaga Y."/>
            <person name="Zwiers L.-H."/>
            <person name="Turgeon B."/>
            <person name="Goodwin S."/>
            <person name="Spatafora J."/>
            <person name="Crous P."/>
            <person name="Grigoriev I."/>
        </authorList>
    </citation>
    <scope>NUCLEOTIDE SEQUENCE</scope>
    <source>
        <strain evidence="2">ATCC 36951</strain>
    </source>
</reference>
<dbReference type="InterPro" id="IPR016181">
    <property type="entry name" value="Acyl_CoA_acyltransferase"/>
</dbReference>
<dbReference type="GeneID" id="54561222"/>
<dbReference type="Pfam" id="PF00583">
    <property type="entry name" value="Acetyltransf_1"/>
    <property type="match status" value="1"/>
</dbReference>
<dbReference type="AlphaFoldDB" id="A0A6A6CB71"/>
<dbReference type="PANTHER" id="PTHR42791">
    <property type="entry name" value="GNAT FAMILY ACETYLTRANSFERASE"/>
    <property type="match status" value="1"/>
</dbReference>
<dbReference type="GO" id="GO:0016747">
    <property type="term" value="F:acyltransferase activity, transferring groups other than amino-acyl groups"/>
    <property type="evidence" value="ECO:0007669"/>
    <property type="project" value="InterPro"/>
</dbReference>
<dbReference type="PROSITE" id="PS51186">
    <property type="entry name" value="GNAT"/>
    <property type="match status" value="1"/>
</dbReference>
<protein>
    <recommendedName>
        <fullName evidence="1">N-acetyltransferase domain-containing protein</fullName>
    </recommendedName>
</protein>
<name>A0A6A6CB71_ZASCE</name>
<gene>
    <name evidence="2" type="ORF">M409DRAFT_26090</name>
</gene>
<feature type="domain" description="N-acetyltransferase" evidence="1">
    <location>
        <begin position="64"/>
        <end position="208"/>
    </location>
</feature>